<reference evidence="3" key="1">
    <citation type="submission" date="2017-09" db="EMBL/GenBank/DDBJ databases">
        <title>Depth-based differentiation of microbial function through sediment-hosted aquifers and enrichment of novel symbionts in the deep terrestrial subsurface.</title>
        <authorList>
            <person name="Probst A.J."/>
            <person name="Ladd B."/>
            <person name="Jarett J.K."/>
            <person name="Geller-Mcgrath D.E."/>
            <person name="Sieber C.M.K."/>
            <person name="Emerson J.B."/>
            <person name="Anantharaman K."/>
            <person name="Thomas B.C."/>
            <person name="Malmstrom R."/>
            <person name="Stieglmeier M."/>
            <person name="Klingl A."/>
            <person name="Woyke T."/>
            <person name="Ryan C.M."/>
            <person name="Banfield J.F."/>
        </authorList>
    </citation>
    <scope>NUCLEOTIDE SEQUENCE [LARGE SCALE GENOMIC DNA]</scope>
</reference>
<dbReference type="CDD" id="cd00552">
    <property type="entry name" value="RaiA"/>
    <property type="match status" value="1"/>
</dbReference>
<dbReference type="EMBL" id="PFBB01000023">
    <property type="protein sequence ID" value="PIR88469.1"/>
    <property type="molecule type" value="Genomic_DNA"/>
</dbReference>
<dbReference type="AlphaFoldDB" id="A0A2H0UPW0"/>
<sequence>MKINIKSTNMELTDPIKAHVEDKIGSLKKYISRYDEGDSVIVDVEVGRRNKHHKKGEVFRAEANLDLPGKMLRAEERDYDIYIAVNKVRGKIQREINKYKTERGDK</sequence>
<dbReference type="GO" id="GO:0022627">
    <property type="term" value="C:cytosolic small ribosomal subunit"/>
    <property type="evidence" value="ECO:0007669"/>
    <property type="project" value="TreeGrafter"/>
</dbReference>
<gene>
    <name evidence="2" type="primary">raiA</name>
    <name evidence="2" type="ORF">COU09_02230</name>
</gene>
<protein>
    <submittedName>
        <fullName evidence="2">Ribosomal subunit interface protein</fullName>
    </submittedName>
</protein>
<dbReference type="Pfam" id="PF02482">
    <property type="entry name" value="Ribosomal_S30AE"/>
    <property type="match status" value="1"/>
</dbReference>
<dbReference type="NCBIfam" id="TIGR00741">
    <property type="entry name" value="yfiA"/>
    <property type="match status" value="1"/>
</dbReference>
<dbReference type="InterPro" id="IPR050574">
    <property type="entry name" value="HPF/YfiA_ribosome-assoc"/>
</dbReference>
<comment type="caution">
    <text evidence="2">The sequence shown here is derived from an EMBL/GenBank/DDBJ whole genome shotgun (WGS) entry which is preliminary data.</text>
</comment>
<accession>A0A2H0UPW0</accession>
<evidence type="ECO:0000313" key="3">
    <source>
        <dbReference type="Proteomes" id="UP000229615"/>
    </source>
</evidence>
<evidence type="ECO:0000256" key="1">
    <source>
        <dbReference type="ARBA" id="ARBA00022845"/>
    </source>
</evidence>
<dbReference type="Proteomes" id="UP000229615">
    <property type="component" value="Unassembled WGS sequence"/>
</dbReference>
<dbReference type="InterPro" id="IPR036567">
    <property type="entry name" value="RHF-like"/>
</dbReference>
<dbReference type="GO" id="GO:0045900">
    <property type="term" value="P:negative regulation of translational elongation"/>
    <property type="evidence" value="ECO:0007669"/>
    <property type="project" value="TreeGrafter"/>
</dbReference>
<name>A0A2H0UPW0_9BACT</name>
<organism evidence="2 3">
    <name type="scientific">Candidatus Harrisonbacteria bacterium CG10_big_fil_rev_8_21_14_0_10_44_23</name>
    <dbReference type="NCBI Taxonomy" id="1974585"/>
    <lineage>
        <taxon>Bacteria</taxon>
        <taxon>Candidatus Harrisoniibacteriota</taxon>
    </lineage>
</organism>
<dbReference type="PANTHER" id="PTHR33231:SF1">
    <property type="entry name" value="30S RIBOSOMAL PROTEIN"/>
    <property type="match status" value="1"/>
</dbReference>
<dbReference type="InterPro" id="IPR003489">
    <property type="entry name" value="RHF/RaiA"/>
</dbReference>
<dbReference type="Gene3D" id="3.30.160.100">
    <property type="entry name" value="Ribosome hibernation promotion factor-like"/>
    <property type="match status" value="1"/>
</dbReference>
<proteinExistence type="predicted"/>
<keyword evidence="1" id="KW-0810">Translation regulation</keyword>
<dbReference type="PANTHER" id="PTHR33231">
    <property type="entry name" value="30S RIBOSOMAL PROTEIN"/>
    <property type="match status" value="1"/>
</dbReference>
<dbReference type="SUPFAM" id="SSF69754">
    <property type="entry name" value="Ribosome binding protein Y (YfiA homologue)"/>
    <property type="match status" value="1"/>
</dbReference>
<dbReference type="GO" id="GO:0043024">
    <property type="term" value="F:ribosomal small subunit binding"/>
    <property type="evidence" value="ECO:0007669"/>
    <property type="project" value="TreeGrafter"/>
</dbReference>
<evidence type="ECO:0000313" key="2">
    <source>
        <dbReference type="EMBL" id="PIR88469.1"/>
    </source>
</evidence>